<name>A0ABQ3KBE2_9DEIO</name>
<dbReference type="EMBL" id="BNAL01000023">
    <property type="protein sequence ID" value="GHG06009.1"/>
    <property type="molecule type" value="Genomic_DNA"/>
</dbReference>
<dbReference type="RefSeq" id="WP_189643383.1">
    <property type="nucleotide sequence ID" value="NZ_BNAL01000023.1"/>
</dbReference>
<dbReference type="Proteomes" id="UP000632154">
    <property type="component" value="Unassembled WGS sequence"/>
</dbReference>
<reference evidence="2" key="1">
    <citation type="journal article" date="2019" name="Int. J. Syst. Evol. Microbiol.">
        <title>The Global Catalogue of Microorganisms (GCM) 10K type strain sequencing project: providing services to taxonomists for standard genome sequencing and annotation.</title>
        <authorList>
            <consortium name="The Broad Institute Genomics Platform"/>
            <consortium name="The Broad Institute Genome Sequencing Center for Infectious Disease"/>
            <person name="Wu L."/>
            <person name="Ma J."/>
        </authorList>
    </citation>
    <scope>NUCLEOTIDE SEQUENCE [LARGE SCALE GENOMIC DNA]</scope>
    <source>
        <strain evidence="2">CGMCC 1.18439</strain>
    </source>
</reference>
<comment type="caution">
    <text evidence="1">The sequence shown here is derived from an EMBL/GenBank/DDBJ whole genome shotgun (WGS) entry which is preliminary data.</text>
</comment>
<organism evidence="1 2">
    <name type="scientific">Deinococcus piscis</name>
    <dbReference type="NCBI Taxonomy" id="394230"/>
    <lineage>
        <taxon>Bacteria</taxon>
        <taxon>Thermotogati</taxon>
        <taxon>Deinococcota</taxon>
        <taxon>Deinococci</taxon>
        <taxon>Deinococcales</taxon>
        <taxon>Deinococcaceae</taxon>
        <taxon>Deinococcus</taxon>
    </lineage>
</organism>
<gene>
    <name evidence="1" type="ORF">GCM10017783_18210</name>
</gene>
<dbReference type="PROSITE" id="PS51257">
    <property type="entry name" value="PROKAR_LIPOPROTEIN"/>
    <property type="match status" value="1"/>
</dbReference>
<evidence type="ECO:0000313" key="1">
    <source>
        <dbReference type="EMBL" id="GHG06009.1"/>
    </source>
</evidence>
<accession>A0ABQ3KBE2</accession>
<proteinExistence type="predicted"/>
<keyword evidence="2" id="KW-1185">Reference proteome</keyword>
<evidence type="ECO:0008006" key="3">
    <source>
        <dbReference type="Google" id="ProtNLM"/>
    </source>
</evidence>
<sequence>MKKAGISLALVVGLTACGQGGSFGSQSDVTPGIGSVGKITLTQIYSKTTGAYTGYTSTITQPILKFAVSPGSLGVTVTDYSVQVLDSAGANFGGNDGLYVRDGLAFRIPSGYTCPNSTNDQCAGKDKVPTAREVAFPDSMAFLKDSVTSELNSVYYTTDVCENLAMAITFRGFDDLKRPWISKAVTRADVSTTCNRELEDK</sequence>
<evidence type="ECO:0000313" key="2">
    <source>
        <dbReference type="Proteomes" id="UP000632154"/>
    </source>
</evidence>
<protein>
    <recommendedName>
        <fullName evidence="3">Lipoprotein</fullName>
    </recommendedName>
</protein>